<dbReference type="AlphaFoldDB" id="A0A6H0WKN4"/>
<dbReference type="InterPro" id="IPR027417">
    <property type="entry name" value="P-loop_NTPase"/>
</dbReference>
<proteinExistence type="predicted"/>
<dbReference type="GO" id="GO:0005829">
    <property type="term" value="C:cytosol"/>
    <property type="evidence" value="ECO:0007669"/>
    <property type="project" value="TreeGrafter"/>
</dbReference>
<dbReference type="GO" id="GO:0005524">
    <property type="term" value="F:ATP binding"/>
    <property type="evidence" value="ECO:0007669"/>
    <property type="project" value="UniProtKB-KW"/>
</dbReference>
<evidence type="ECO:0000313" key="3">
    <source>
        <dbReference type="EMBL" id="QIW79853.1"/>
    </source>
</evidence>
<dbReference type="InterPro" id="IPR050625">
    <property type="entry name" value="ParA/MinD_ATPase"/>
</dbReference>
<protein>
    <submittedName>
        <fullName evidence="3">MinD/ParA family protein</fullName>
    </submittedName>
</protein>
<dbReference type="PIRSF" id="PIRSF003092">
    <property type="entry name" value="MinD"/>
    <property type="match status" value="1"/>
</dbReference>
<evidence type="ECO:0000256" key="1">
    <source>
        <dbReference type="ARBA" id="ARBA00022741"/>
    </source>
</evidence>
<dbReference type="CDD" id="cd02038">
    <property type="entry name" value="FlhG-like"/>
    <property type="match status" value="1"/>
</dbReference>
<dbReference type="Pfam" id="PF10609">
    <property type="entry name" value="ParA"/>
    <property type="match status" value="1"/>
</dbReference>
<dbReference type="GO" id="GO:0051782">
    <property type="term" value="P:negative regulation of cell division"/>
    <property type="evidence" value="ECO:0007669"/>
    <property type="project" value="TreeGrafter"/>
</dbReference>
<dbReference type="PANTHER" id="PTHR43384:SF4">
    <property type="entry name" value="CELLULOSE BIOSYNTHESIS PROTEIN BCSQ-RELATED"/>
    <property type="match status" value="1"/>
</dbReference>
<dbReference type="Proteomes" id="UP000501914">
    <property type="component" value="Chromosome"/>
</dbReference>
<dbReference type="InterPro" id="IPR033875">
    <property type="entry name" value="FlhG"/>
</dbReference>
<keyword evidence="4" id="KW-1185">Reference proteome</keyword>
<keyword evidence="2" id="KW-0067">ATP-binding</keyword>
<dbReference type="GO" id="GO:0016887">
    <property type="term" value="F:ATP hydrolysis activity"/>
    <property type="evidence" value="ECO:0007669"/>
    <property type="project" value="TreeGrafter"/>
</dbReference>
<dbReference type="Gene3D" id="3.40.50.300">
    <property type="entry name" value="P-loop containing nucleotide triphosphate hydrolases"/>
    <property type="match status" value="1"/>
</dbReference>
<name>A0A6H0WKN4_9BACI</name>
<dbReference type="KEGG" id="bteq:G4P54_08565"/>
<dbReference type="RefSeq" id="WP_167872365.1">
    <property type="nucleotide sequence ID" value="NZ_CP048852.1"/>
</dbReference>
<evidence type="ECO:0000313" key="4">
    <source>
        <dbReference type="Proteomes" id="UP000501914"/>
    </source>
</evidence>
<accession>A0A6H0WKN4</accession>
<keyword evidence="1" id="KW-0547">Nucleotide-binding</keyword>
<sequence length="298" mass="33136">MQMNRLDQAATLRAKMEKRQRVLPMVYSQKAKTLAVISGKGGVGKSNITLNMALVLQDKGKKVLLIDLDIGMGNIDILMGNTSSATIIDVLTEHKPLMQSLSVGPKGLRYISGGTGLDVMFQLDQRKWAFFANELSHALSQFDYVLFDLGAGLSKDQLPFILSAEDILIITTPEPTAIMDAYSAVKHLVLTESKLSMKVAVNRCRDQKEGLDAFTRLSRTIHMFLDVQVQFAGSVSDDPIVSKAVVEQVPFFIKSPQAKASRSVRLLADALFEREETRHKEDKQTFIEKLSSFLMRRA</sequence>
<organism evidence="3 4">
    <name type="scientific">Bacillus tequilensis</name>
    <dbReference type="NCBI Taxonomy" id="227866"/>
    <lineage>
        <taxon>Bacteria</taxon>
        <taxon>Bacillati</taxon>
        <taxon>Bacillota</taxon>
        <taxon>Bacilli</taxon>
        <taxon>Bacillales</taxon>
        <taxon>Bacillaceae</taxon>
        <taxon>Bacillus</taxon>
    </lineage>
</organism>
<dbReference type="InterPro" id="IPR025501">
    <property type="entry name" value="MinD_FleN"/>
</dbReference>
<gene>
    <name evidence="3" type="ORF">G4P54_08565</name>
</gene>
<dbReference type="PANTHER" id="PTHR43384">
    <property type="entry name" value="SEPTUM SITE-DETERMINING PROTEIN MIND HOMOLOG, CHLOROPLASTIC-RELATED"/>
    <property type="match status" value="1"/>
</dbReference>
<evidence type="ECO:0000256" key="2">
    <source>
        <dbReference type="ARBA" id="ARBA00022840"/>
    </source>
</evidence>
<dbReference type="SUPFAM" id="SSF52540">
    <property type="entry name" value="P-loop containing nucleoside triphosphate hydrolases"/>
    <property type="match status" value="1"/>
</dbReference>
<dbReference type="InterPro" id="IPR033756">
    <property type="entry name" value="YlxH/NBP35"/>
</dbReference>
<dbReference type="EMBL" id="CP048852">
    <property type="protein sequence ID" value="QIW79853.1"/>
    <property type="molecule type" value="Genomic_DNA"/>
</dbReference>
<reference evidence="3 4" key="1">
    <citation type="submission" date="2020-02" db="EMBL/GenBank/DDBJ databases">
        <title>Genome sequencing, annotation and comparative genomic analysis of Bacillus tequilensis EA-CB0015, an effective biological control agent against Pseudocercospora fijiensis in banana plants.</title>
        <authorList>
            <person name="Cuellar-Gaviria T.Z."/>
            <person name="Ju K.-S."/>
            <person name="Villegas-Escobar V."/>
        </authorList>
    </citation>
    <scope>NUCLEOTIDE SEQUENCE [LARGE SCALE GENOMIC DNA]</scope>
    <source>
        <strain evidence="3 4">EA-CB0015</strain>
    </source>
</reference>
<dbReference type="GO" id="GO:0009898">
    <property type="term" value="C:cytoplasmic side of plasma membrane"/>
    <property type="evidence" value="ECO:0007669"/>
    <property type="project" value="TreeGrafter"/>
</dbReference>